<dbReference type="PANTHER" id="PTHR36251:SF2">
    <property type="entry name" value="GIFSY-2 PROPHAGE HOST SPECIFICITY PROTEIN J, PHAGE LAMBDA"/>
    <property type="match status" value="1"/>
</dbReference>
<dbReference type="Proteomes" id="UP001239169">
    <property type="component" value="Plasmid unnamed2"/>
</dbReference>
<keyword evidence="2" id="KW-0614">Plasmid</keyword>
<protein>
    <submittedName>
        <fullName evidence="2">DUF1983 domain-containing protein</fullName>
    </submittedName>
</protein>
<sequence length="343" mass="37461">MLIANESEARAAEITQLKAQIDEDITSQITTLNEALATESETRATQIGQLQADFAADIDGVKTTMNAGFTQVNQAIANESDARASSEAALDAKIGQNSAALNQKLDSWANVNGVGSMYAMKLGLTYNGQQYSSGMALQLTAQGSSVVSQVLFIADRFAIIRNAASGAYTLPFVVQNDQVFMNNALIQDGSITNAKIGNVIQSNNFQENVAGWRLDKTAYLSTMVQHLAKVPSSKLTRTSRFEMVAAAFVASWVGSLDHGKINAGRNPGLTNGGVYGLWLSILGCEREPQQLWDRPCFGCWIYCFGARPEKRNMVLQRSTWFKVGFLLGRKSRPVRHIEEANYR</sequence>
<evidence type="ECO:0000313" key="2">
    <source>
        <dbReference type="EMBL" id="WGX77423.1"/>
    </source>
</evidence>
<gene>
    <name evidence="2" type="ORF">QJS64_19640</name>
</gene>
<evidence type="ECO:0000313" key="3">
    <source>
        <dbReference type="Proteomes" id="UP001239169"/>
    </source>
</evidence>
<accession>A0ABY8R8J0</accession>
<organism evidence="2 3">
    <name type="scientific">Paraclostridium bifermentans</name>
    <name type="common">Clostridium bifermentans</name>
    <dbReference type="NCBI Taxonomy" id="1490"/>
    <lineage>
        <taxon>Bacteria</taxon>
        <taxon>Bacillati</taxon>
        <taxon>Bacillota</taxon>
        <taxon>Clostridia</taxon>
        <taxon>Peptostreptococcales</taxon>
        <taxon>Peptostreptococcaceae</taxon>
        <taxon>Paraclostridium</taxon>
    </lineage>
</organism>
<reference evidence="2 3" key="1">
    <citation type="submission" date="2023-04" db="EMBL/GenBank/DDBJ databases">
        <title>Bacteria Genome Submission.</title>
        <authorList>
            <person name="Isaac P."/>
        </authorList>
    </citation>
    <scope>NUCLEOTIDE SEQUENCE [LARGE SCALE GENOMIC DNA]</scope>
    <source>
        <strain evidence="2 3">SampleS7P1</strain>
        <plasmid evidence="2 3">unnamed2</plasmid>
    </source>
</reference>
<feature type="domain" description="Tip attachment protein J central straight fiber" evidence="1">
    <location>
        <begin position="100"/>
        <end position="218"/>
    </location>
</feature>
<keyword evidence="3" id="KW-1185">Reference proteome</keyword>
<geneLocation type="plasmid" evidence="2 3">
    <name>unnamed2</name>
</geneLocation>
<proteinExistence type="predicted"/>
<dbReference type="InterPro" id="IPR015406">
    <property type="entry name" value="GpJ_CSF"/>
</dbReference>
<dbReference type="PANTHER" id="PTHR36251">
    <property type="entry name" value="FELS-1 PROPHAGE HOST SPECIFICITY PROTEIN-RELATED"/>
    <property type="match status" value="1"/>
</dbReference>
<dbReference type="InterPro" id="IPR053171">
    <property type="entry name" value="Viral_Tip_Attach_Protein"/>
</dbReference>
<name>A0ABY8R8J0_PARBF</name>
<dbReference type="EMBL" id="CP124687">
    <property type="protein sequence ID" value="WGX77423.1"/>
    <property type="molecule type" value="Genomic_DNA"/>
</dbReference>
<evidence type="ECO:0000259" key="1">
    <source>
        <dbReference type="Pfam" id="PF09327"/>
    </source>
</evidence>
<dbReference type="Pfam" id="PF09327">
    <property type="entry name" value="Phage_Tail_Tip"/>
    <property type="match status" value="1"/>
</dbReference>